<comment type="caution">
    <text evidence="9">The sequence shown here is derived from an EMBL/GenBank/DDBJ whole genome shotgun (WGS) entry which is preliminary data.</text>
</comment>
<keyword evidence="2" id="KW-0645">Protease</keyword>
<dbReference type="CDD" id="cd12797">
    <property type="entry name" value="M23_peptidase"/>
    <property type="match status" value="1"/>
</dbReference>
<dbReference type="SUPFAM" id="SSF51261">
    <property type="entry name" value="Duplicated hybrid motif"/>
    <property type="match status" value="1"/>
</dbReference>
<dbReference type="Pfam" id="PF01551">
    <property type="entry name" value="Peptidase_M23"/>
    <property type="match status" value="1"/>
</dbReference>
<keyword evidence="4" id="KW-0378">Hydrolase</keyword>
<proteinExistence type="predicted"/>
<evidence type="ECO:0000256" key="5">
    <source>
        <dbReference type="ARBA" id="ARBA00022833"/>
    </source>
</evidence>
<keyword evidence="10" id="KW-1185">Reference proteome</keyword>
<evidence type="ECO:0000256" key="6">
    <source>
        <dbReference type="ARBA" id="ARBA00023049"/>
    </source>
</evidence>
<dbReference type="PANTHER" id="PTHR21666:SF288">
    <property type="entry name" value="CELL DIVISION PROTEIN YTFB"/>
    <property type="match status" value="1"/>
</dbReference>
<dbReference type="PANTHER" id="PTHR21666">
    <property type="entry name" value="PEPTIDASE-RELATED"/>
    <property type="match status" value="1"/>
</dbReference>
<feature type="coiled-coil region" evidence="7">
    <location>
        <begin position="563"/>
        <end position="638"/>
    </location>
</feature>
<keyword evidence="7" id="KW-0175">Coiled coil</keyword>
<evidence type="ECO:0000256" key="7">
    <source>
        <dbReference type="SAM" id="Coils"/>
    </source>
</evidence>
<dbReference type="InterPro" id="IPR011055">
    <property type="entry name" value="Dup_hybrid_motif"/>
</dbReference>
<name>A0ABT5UNK5_EUBLI</name>
<feature type="coiled-coil region" evidence="7">
    <location>
        <begin position="49"/>
        <end position="129"/>
    </location>
</feature>
<dbReference type="SUPFAM" id="SSF57997">
    <property type="entry name" value="Tropomyosin"/>
    <property type="match status" value="1"/>
</dbReference>
<protein>
    <submittedName>
        <fullName evidence="9">Peptidoglycan DD-metalloendopeptidase family protein</fullName>
    </submittedName>
</protein>
<dbReference type="InterPro" id="IPR050570">
    <property type="entry name" value="Cell_wall_metabolism_enzyme"/>
</dbReference>
<evidence type="ECO:0000256" key="1">
    <source>
        <dbReference type="ARBA" id="ARBA00001947"/>
    </source>
</evidence>
<keyword evidence="5" id="KW-0862">Zinc</keyword>
<evidence type="ECO:0000256" key="3">
    <source>
        <dbReference type="ARBA" id="ARBA00022723"/>
    </source>
</evidence>
<comment type="cofactor">
    <cofactor evidence="1">
        <name>Zn(2+)</name>
        <dbReference type="ChEBI" id="CHEBI:29105"/>
    </cofactor>
</comment>
<evidence type="ECO:0000259" key="8">
    <source>
        <dbReference type="Pfam" id="PF01551"/>
    </source>
</evidence>
<dbReference type="Proteomes" id="UP001215087">
    <property type="component" value="Unassembled WGS sequence"/>
</dbReference>
<evidence type="ECO:0000256" key="4">
    <source>
        <dbReference type="ARBA" id="ARBA00022801"/>
    </source>
</evidence>
<accession>A0ABT5UNK5</accession>
<gene>
    <name evidence="9" type="ORF">PTZ04_08770</name>
</gene>
<keyword evidence="3" id="KW-0479">Metal-binding</keyword>
<evidence type="ECO:0000256" key="2">
    <source>
        <dbReference type="ARBA" id="ARBA00022670"/>
    </source>
</evidence>
<dbReference type="RefSeq" id="WP_274702809.1">
    <property type="nucleotide sequence ID" value="NZ_JAQSVD010000003.1"/>
</dbReference>
<evidence type="ECO:0000313" key="10">
    <source>
        <dbReference type="Proteomes" id="UP001215087"/>
    </source>
</evidence>
<keyword evidence="6" id="KW-0482">Metalloprotease</keyword>
<organism evidence="9 10">
    <name type="scientific">Eubacterium limosum</name>
    <dbReference type="NCBI Taxonomy" id="1736"/>
    <lineage>
        <taxon>Bacteria</taxon>
        <taxon>Bacillati</taxon>
        <taxon>Bacillota</taxon>
        <taxon>Clostridia</taxon>
        <taxon>Eubacteriales</taxon>
        <taxon>Eubacteriaceae</taxon>
        <taxon>Eubacterium</taxon>
    </lineage>
</organism>
<sequence>MAYDIGPKIGIEGEAEFRRSIRQINDAYKTMRTEMETVTSAFEKNDKSQEALTEQNKVLNKQIDLQKQKLKEVTSVLEKCKSEYGETDSKTLAWQRTVNKTETELNKLESQLESNNRALQTNKNKWEEAAKGIDNFSEKAGKIGDKMAGVGGKMTAGITLPVIGAGVAATKMASDYEEALNKTDVAFGDSSQKVKDFADTTLDNFGIARGSTLDMAALFGDMATSMGLTTDAAADMGIELVGRAGDLASFKNIGLEQAQTALAGIFTGETESLKTLGVVMTETNLDAYALANGFGKTTKEMTEGEKVNLRFQYVMNATRNAAGDFARTSDGTANSARIFQESLKELGETFGEELLPVVTPMIQEGTKLIKSFGALDSQTKRTIITIAGFAAASGPVLTGVGKMTQGVSGLAKILGSEGLLGKLKGAEGGVTKLNSGVKGLIPSLGKASSSAGVLSGTVSGVGFGAVALAAAIPAVLTGLGMWYQHSINVRDGSQAIIDKAQGVIDKNNELTTNIQANIEQRQASLQSINDEVTANQGLTDQLFKLNEQYGGTAEAKTILQPIIDELNQRVQGLNLTLDEETGMLSLTREEINKIIEAYKEENRQYELREQHKQVALDLAEAEKIYSEAVSNCQSVQDQQNSVLKEIQEKYANVRGEQERSKLIQDEYAWRTLALTDQQYANIRAMDEAAQKVNGLRDEQEELISQINSEPVKAAEHVKTEMYKAGGDAIQKYIEGAIGKAPDLNRTSDQISRNAAGAASAGDVKLTWSTSGWNLGDAFRQGLLSTGGMYSQTARDVAQSGSDAAKSKEQEYRGTGGLLGRIFGDGLRGQKPDANAAGLEIANESKNGLNAGMTDWEEVKRNTENLASKVGEWFKSVLGINSPSTVFRGYGVNVLQGFINGLGEIDIRKIVTNLSLDVLNAFENGQLGLDTFLEALGGGMNGINAFIDFARSNLGEGMSGILDRLAGSFFTGAGNSAVAMTGGLLWPSDYSEITSWFGARPASDTNGIGSTNHGGLDIGAPYGAPIYSAGAGTVTLADWYGGYGNAVMIALDNGFTTLFGHMSSIGVSAGDRVAPGQMVGLVGSTGNSTGPHLHYSIFLNGQPIDPAQFYGFDVGSRRIPFDMPAMVHKDEMIVPARENPYVNSGGSILGGLFDGLDQRIATAVAQALDGRKGGNVNFNQTIVTPEPSPSQTKRQTERLLRKMILD</sequence>
<reference evidence="9 10" key="1">
    <citation type="submission" date="2023-02" db="EMBL/GenBank/DDBJ databases">
        <title>Comparative genome analysis of Eubacterium limosum species.</title>
        <authorList>
            <person name="Bak J.E."/>
        </authorList>
    </citation>
    <scope>NUCLEOTIDE SEQUENCE [LARGE SCALE GENOMIC DNA]</scope>
    <source>
        <strain evidence="9 10">KGMB01548</strain>
    </source>
</reference>
<dbReference type="EMBL" id="JAQSVD010000003">
    <property type="protein sequence ID" value="MDE1470350.1"/>
    <property type="molecule type" value="Genomic_DNA"/>
</dbReference>
<dbReference type="InterPro" id="IPR016047">
    <property type="entry name" value="M23ase_b-sheet_dom"/>
</dbReference>
<feature type="domain" description="M23ase beta-sheet core" evidence="8">
    <location>
        <begin position="1011"/>
        <end position="1105"/>
    </location>
</feature>
<evidence type="ECO:0000313" key="9">
    <source>
        <dbReference type="EMBL" id="MDE1470350.1"/>
    </source>
</evidence>
<dbReference type="Gene3D" id="2.70.70.10">
    <property type="entry name" value="Glucose Permease (Domain IIA)"/>
    <property type="match status" value="1"/>
</dbReference>